<sequence length="110" mass="12223">MGITIQAVDIDPAAIAGRIVDEAARRKAQEILYTLVSDYVPRDTGRLMRDVEITPDGITYRAPYAARVYNGEGLDFSKEKNPLATAQWDKAAMAARKEQLIALMQAYFNS</sequence>
<reference evidence="1" key="1">
    <citation type="submission" date="2020-10" db="EMBL/GenBank/DDBJ databases">
        <authorList>
            <person name="Gilroy R."/>
        </authorList>
    </citation>
    <scope>NUCLEOTIDE SEQUENCE</scope>
    <source>
        <strain evidence="1">ChiSjej4B22-9803</strain>
    </source>
</reference>
<dbReference type="Pfam" id="PF11114">
    <property type="entry name" value="Minor_capsid_2"/>
    <property type="match status" value="1"/>
</dbReference>
<gene>
    <name evidence="1" type="ORF">IAB04_02875</name>
</gene>
<evidence type="ECO:0008006" key="3">
    <source>
        <dbReference type="Google" id="ProtNLM"/>
    </source>
</evidence>
<name>A0A9D1LUL9_9FIRM</name>
<proteinExistence type="predicted"/>
<reference evidence="1" key="2">
    <citation type="journal article" date="2021" name="PeerJ">
        <title>Extensive microbial diversity within the chicken gut microbiome revealed by metagenomics and culture.</title>
        <authorList>
            <person name="Gilroy R."/>
            <person name="Ravi A."/>
            <person name="Getino M."/>
            <person name="Pursley I."/>
            <person name="Horton D.L."/>
            <person name="Alikhan N.F."/>
            <person name="Baker D."/>
            <person name="Gharbi K."/>
            <person name="Hall N."/>
            <person name="Watson M."/>
            <person name="Adriaenssens E.M."/>
            <person name="Foster-Nyarko E."/>
            <person name="Jarju S."/>
            <person name="Secka A."/>
            <person name="Antonio M."/>
            <person name="Oren A."/>
            <person name="Chaudhuri R.R."/>
            <person name="La Ragione R."/>
            <person name="Hildebrand F."/>
            <person name="Pallen M.J."/>
        </authorList>
    </citation>
    <scope>NUCLEOTIDE SEQUENCE</scope>
    <source>
        <strain evidence="1">ChiSjej4B22-9803</strain>
    </source>
</reference>
<comment type="caution">
    <text evidence="1">The sequence shown here is derived from an EMBL/GenBank/DDBJ whole genome shotgun (WGS) entry which is preliminary data.</text>
</comment>
<dbReference type="InterPro" id="IPR021080">
    <property type="entry name" value="Minor_capsid_protein"/>
</dbReference>
<dbReference type="AlphaFoldDB" id="A0A9D1LUL9"/>
<organism evidence="1 2">
    <name type="scientific">Candidatus Avimonoglobus intestinipullorum</name>
    <dbReference type="NCBI Taxonomy" id="2840699"/>
    <lineage>
        <taxon>Bacteria</taxon>
        <taxon>Bacillati</taxon>
        <taxon>Bacillota</taxon>
        <taxon>Clostridia</taxon>
        <taxon>Eubacteriales</taxon>
        <taxon>Candidatus Avimonoglobus</taxon>
    </lineage>
</organism>
<accession>A0A9D1LUL9</accession>
<evidence type="ECO:0000313" key="1">
    <source>
        <dbReference type="EMBL" id="HIU48282.1"/>
    </source>
</evidence>
<dbReference type="EMBL" id="DVND01000073">
    <property type="protein sequence ID" value="HIU48282.1"/>
    <property type="molecule type" value="Genomic_DNA"/>
</dbReference>
<evidence type="ECO:0000313" key="2">
    <source>
        <dbReference type="Proteomes" id="UP000824111"/>
    </source>
</evidence>
<dbReference type="Proteomes" id="UP000824111">
    <property type="component" value="Unassembled WGS sequence"/>
</dbReference>
<protein>
    <recommendedName>
        <fullName evidence="3">Minor capsid protein</fullName>
    </recommendedName>
</protein>